<dbReference type="InterPro" id="IPR013783">
    <property type="entry name" value="Ig-like_fold"/>
</dbReference>
<reference evidence="2 3" key="1">
    <citation type="submission" date="2018-03" db="EMBL/GenBank/DDBJ databases">
        <authorList>
            <person name="Keele B.F."/>
        </authorList>
    </citation>
    <scope>NUCLEOTIDE SEQUENCE [LARGE SCALE GENOMIC DNA]</scope>
    <source>
        <strain evidence="2 3">D20</strain>
    </source>
</reference>
<dbReference type="SUPFAM" id="SSF53474">
    <property type="entry name" value="alpha/beta-Hydrolases"/>
    <property type="match status" value="1"/>
</dbReference>
<dbReference type="Gene3D" id="2.60.40.10">
    <property type="entry name" value="Immunoglobulins"/>
    <property type="match status" value="1"/>
</dbReference>
<evidence type="ECO:0008006" key="4">
    <source>
        <dbReference type="Google" id="ProtNLM"/>
    </source>
</evidence>
<organism evidence="2 3">
    <name type="scientific">Pseudothauera lacus</name>
    <dbReference type="NCBI Taxonomy" id="2136175"/>
    <lineage>
        <taxon>Bacteria</taxon>
        <taxon>Pseudomonadati</taxon>
        <taxon>Pseudomonadota</taxon>
        <taxon>Betaproteobacteria</taxon>
        <taxon>Rhodocyclales</taxon>
        <taxon>Zoogloeaceae</taxon>
        <taxon>Pseudothauera</taxon>
    </lineage>
</organism>
<evidence type="ECO:0000313" key="3">
    <source>
        <dbReference type="Proteomes" id="UP000241193"/>
    </source>
</evidence>
<evidence type="ECO:0000313" key="2">
    <source>
        <dbReference type="EMBL" id="PTD97221.1"/>
    </source>
</evidence>
<dbReference type="OrthoDB" id="505233at2"/>
<dbReference type="InterPro" id="IPR029058">
    <property type="entry name" value="AB_hydrolase_fold"/>
</dbReference>
<dbReference type="PANTHER" id="PTHR42972">
    <property type="entry name" value="TOL-PAL SYSTEM PROTEIN TOLB"/>
    <property type="match status" value="1"/>
</dbReference>
<dbReference type="Proteomes" id="UP000241193">
    <property type="component" value="Unassembled WGS sequence"/>
</dbReference>
<protein>
    <recommendedName>
        <fullName evidence="4">Fibronectin type-III domain-containing protein</fullName>
    </recommendedName>
</protein>
<keyword evidence="1" id="KW-0812">Transmembrane</keyword>
<accession>A0A2T4IHI7</accession>
<comment type="caution">
    <text evidence="2">The sequence shown here is derived from an EMBL/GenBank/DDBJ whole genome shotgun (WGS) entry which is preliminary data.</text>
</comment>
<feature type="transmembrane region" description="Helical" evidence="1">
    <location>
        <begin position="63"/>
        <end position="82"/>
    </location>
</feature>
<keyword evidence="3" id="KW-1185">Reference proteome</keyword>
<proteinExistence type="predicted"/>
<evidence type="ECO:0000256" key="1">
    <source>
        <dbReference type="SAM" id="Phobius"/>
    </source>
</evidence>
<name>A0A2T4IHI7_9RHOO</name>
<reference evidence="2 3" key="2">
    <citation type="submission" date="2018-04" db="EMBL/GenBank/DDBJ databases">
        <title>Thauera lacus sp. nov., isolated from an saline lake in Inner Mongolia, China.</title>
        <authorList>
            <person name="Liang Q.-Y."/>
        </authorList>
    </citation>
    <scope>NUCLEOTIDE SEQUENCE [LARGE SCALE GENOMIC DNA]</scope>
    <source>
        <strain evidence="2 3">D20</strain>
    </source>
</reference>
<gene>
    <name evidence="2" type="ORF">C8261_04160</name>
</gene>
<dbReference type="InterPro" id="IPR036116">
    <property type="entry name" value="FN3_sf"/>
</dbReference>
<sequence length="567" mass="60209">MRCDACYRAGVRRTSDRCRALDRYARLRCSTAVAKVSNAMVIEAASAGRAANDMEGNAMKRRAGVFLLWLLAGILPVSAAQAQVLPALRIDPTQVTVSGISSGAYMAVQFGVAHAEVVSGVAATAGGPYFCAGGDALGGAAVGRVIARCMQGDPAYPARPIGVDERRAMAAATRQWAEEGRIAPLSALAAQRVWLFHGYNDGIVRRAVVDALFDWYREFVPGQQVFYRNDMNAAHAQISATCTRPAAADGGAACNACTQTGGQYINACIDPLGGGAYDAAGAALQLFHGPLLPPVDAAGAGTVQAFDQRPYVRRGERERSPVRVALADTGYLYLPAPCAAGEPCRLHVAFHGCQQQAERIGLAFVNGAGFNEWAAANRIVVLYPQTVATRAVPFTPYNPQGCWDWWGYNDFFFDFAGRYATREGVQVAAVWRMVQRLMSGGEGRVEAAPASVPELLRVDVSARAVALSWVPAAGAVAYRLLRHDDEAGGAAVETIVNAPPFVDHGVLPARSYRYRLQALAADGAAGEESAELVLRTASEAPPCDPYYSLAADRPVDARNRPSAAVCP</sequence>
<dbReference type="EMBL" id="PZKC01000003">
    <property type="protein sequence ID" value="PTD97221.1"/>
    <property type="molecule type" value="Genomic_DNA"/>
</dbReference>
<dbReference type="Gene3D" id="3.40.50.1820">
    <property type="entry name" value="alpha/beta hydrolase"/>
    <property type="match status" value="2"/>
</dbReference>
<keyword evidence="1" id="KW-1133">Transmembrane helix</keyword>
<dbReference type="SUPFAM" id="SSF49265">
    <property type="entry name" value="Fibronectin type III"/>
    <property type="match status" value="1"/>
</dbReference>
<keyword evidence="1" id="KW-0472">Membrane</keyword>
<dbReference type="PANTHER" id="PTHR42972:SF8">
    <property type="entry name" value="POLYHYDROXYBUTYRATE DEPOLYMERASE"/>
    <property type="match status" value="1"/>
</dbReference>
<dbReference type="AlphaFoldDB" id="A0A2T4IHI7"/>